<dbReference type="STRING" id="1134435.AC731_016670"/>
<feature type="binding site" evidence="1">
    <location>
        <position position="181"/>
    </location>
    <ligand>
        <name>[4Fe-4S] cluster</name>
        <dbReference type="ChEBI" id="CHEBI:49883"/>
    </ligand>
</feature>
<dbReference type="EMBL" id="CP014646">
    <property type="protein sequence ID" value="AMO38425.1"/>
    <property type="molecule type" value="Genomic_DNA"/>
</dbReference>
<keyword evidence="1" id="KW-0411">Iron-sulfur</keyword>
<gene>
    <name evidence="1" type="primary">ubiV</name>
    <name evidence="2" type="ORF">AC731_016670</name>
</gene>
<keyword evidence="1" id="KW-0831">Ubiquinone biosynthesis</keyword>
<keyword evidence="1" id="KW-0408">Iron</keyword>
<sequence>MKLALGPLLYYWPRQSVLDFYADIAESPVDSVYLGETVCSRRHELRLDDWLEVGQMLAAAGKEVVMSTQGLIESESDLKVLRRIVRQSASGEPGFRVEANDMGAVRLLTDAGVKNWIAGPTLNIFNPATLQLMVDSGATRWAVAPEMSGAALAEVRAALATPIETEVFAYGRLPLAHSARCFTARHFNLQKDTCEFRCLSIMDGITLRTREGEPFLTLNGVQTQSARVHNLLADLPAVQGKAEMLRISPQGASTRGIVELFRAALDGAHTPADALAASRALMVEAPCNGFWHGRAGVEQYIAA</sequence>
<dbReference type="Pfam" id="PF01136">
    <property type="entry name" value="Peptidase_U32"/>
    <property type="match status" value="1"/>
</dbReference>
<dbReference type="InterPro" id="IPR043693">
    <property type="entry name" value="UbiV"/>
</dbReference>
<dbReference type="PANTHER" id="PTHR30217:SF11">
    <property type="entry name" value="UBIQUINONE BIOSYNTHESIS PROTEIN UBIV"/>
    <property type="match status" value="1"/>
</dbReference>
<dbReference type="GO" id="GO:0051539">
    <property type="term" value="F:4 iron, 4 sulfur cluster binding"/>
    <property type="evidence" value="ECO:0007669"/>
    <property type="project" value="UniProtKB-UniRule"/>
</dbReference>
<evidence type="ECO:0000313" key="2">
    <source>
        <dbReference type="EMBL" id="AMO38425.1"/>
    </source>
</evidence>
<keyword evidence="3" id="KW-1185">Reference proteome</keyword>
<comment type="similarity">
    <text evidence="1">Belongs to the peptidase U32 family. UbiV subfamily.</text>
</comment>
<dbReference type="InterPro" id="IPR001539">
    <property type="entry name" value="Peptidase_U32"/>
</dbReference>
<evidence type="ECO:0000313" key="3">
    <source>
        <dbReference type="Proteomes" id="UP000036902"/>
    </source>
</evidence>
<dbReference type="UniPathway" id="UPA00232"/>
<dbReference type="KEGG" id="thu:AC731_016670"/>
<keyword evidence="1" id="KW-0004">4Fe-4S</keyword>
<proteinExistence type="inferred from homology"/>
<dbReference type="InterPro" id="IPR051454">
    <property type="entry name" value="RNA/ubiquinone_mod_enzymes"/>
</dbReference>
<dbReference type="AlphaFoldDB" id="A0A127K8Y6"/>
<dbReference type="RefSeq" id="WP_048707800.1">
    <property type="nucleotide sequence ID" value="NZ_CP014646.1"/>
</dbReference>
<evidence type="ECO:0000256" key="1">
    <source>
        <dbReference type="HAMAP-Rule" id="MF_02233"/>
    </source>
</evidence>
<reference evidence="3" key="1">
    <citation type="submission" date="2016-03" db="EMBL/GenBank/DDBJ databases">
        <authorList>
            <person name="Ma C."/>
            <person name="Zhou S."/>
            <person name="Yang G."/>
        </authorList>
    </citation>
    <scope>NUCLEOTIDE SEQUENCE [LARGE SCALE GENOMIC DNA]</scope>
    <source>
        <strain evidence="3">SgZ-1</strain>
    </source>
</reference>
<name>A0A127K8Y6_9RHOO</name>
<comment type="pathway">
    <text evidence="1">Cofactor biosynthesis; ubiquinone biosynthesis.</text>
</comment>
<comment type="subunit">
    <text evidence="1">Forms a heterodimer with UbiU.</text>
</comment>
<dbReference type="GO" id="GO:0046872">
    <property type="term" value="F:metal ion binding"/>
    <property type="evidence" value="ECO:0007669"/>
    <property type="project" value="UniProtKB-KW"/>
</dbReference>
<dbReference type="HAMAP" id="MF_02233">
    <property type="entry name" value="UbiV"/>
    <property type="match status" value="1"/>
</dbReference>
<comment type="cofactor">
    <cofactor evidence="1">
        <name>[4Fe-4S] cluster</name>
        <dbReference type="ChEBI" id="CHEBI:49883"/>
    </cofactor>
</comment>
<dbReference type="Proteomes" id="UP000036902">
    <property type="component" value="Chromosome"/>
</dbReference>
<dbReference type="NCBIfam" id="NF011991">
    <property type="entry name" value="PRK15447.1"/>
    <property type="match status" value="1"/>
</dbReference>
<feature type="binding site" evidence="1">
    <location>
        <position position="194"/>
    </location>
    <ligand>
        <name>[4Fe-4S] cluster</name>
        <dbReference type="ChEBI" id="CHEBI:49883"/>
    </ligand>
</feature>
<comment type="function">
    <text evidence="1">Required for O(2)-independent ubiquinone (coenzyme Q) biosynthesis. Together with UbiU, is essential for the C6-hydroxylation reaction in the oxygen-independent ubiquinone biosynthesis pathway.</text>
</comment>
<dbReference type="PANTHER" id="PTHR30217">
    <property type="entry name" value="PEPTIDASE U32 FAMILY"/>
    <property type="match status" value="1"/>
</dbReference>
<organism evidence="2 3">
    <name type="scientific">Thauera humireducens</name>
    <dbReference type="NCBI Taxonomy" id="1134435"/>
    <lineage>
        <taxon>Bacteria</taxon>
        <taxon>Pseudomonadati</taxon>
        <taxon>Pseudomonadota</taxon>
        <taxon>Betaproteobacteria</taxon>
        <taxon>Rhodocyclales</taxon>
        <taxon>Zoogloeaceae</taxon>
        <taxon>Thauera</taxon>
    </lineage>
</organism>
<protein>
    <recommendedName>
        <fullName evidence="1">Ubiquinone biosynthesis protein UbiV</fullName>
    </recommendedName>
</protein>
<feature type="binding site" evidence="1">
    <location>
        <position position="39"/>
    </location>
    <ligand>
        <name>[4Fe-4S] cluster</name>
        <dbReference type="ChEBI" id="CHEBI:49883"/>
    </ligand>
</feature>
<dbReference type="GO" id="GO:0006744">
    <property type="term" value="P:ubiquinone biosynthetic process"/>
    <property type="evidence" value="ECO:0007669"/>
    <property type="project" value="UniProtKB-UniRule"/>
</dbReference>
<keyword evidence="1" id="KW-0479">Metal-binding</keyword>
<accession>A0A127K8Y6</accession>
<feature type="binding site" evidence="1">
    <location>
        <position position="198"/>
    </location>
    <ligand>
        <name>[4Fe-4S] cluster</name>
        <dbReference type="ChEBI" id="CHEBI:49883"/>
    </ligand>
</feature>